<dbReference type="KEGG" id="ccp:CHC_T00001975001"/>
<dbReference type="AlphaFoldDB" id="R7Q525"/>
<dbReference type="GeneID" id="17320642"/>
<reference evidence="2" key="1">
    <citation type="journal article" date="2013" name="Proc. Natl. Acad. Sci. U.S.A.">
        <title>Genome structure and metabolic features in the red seaweed Chondrus crispus shed light on evolution of the Archaeplastida.</title>
        <authorList>
            <person name="Collen J."/>
            <person name="Porcel B."/>
            <person name="Carre W."/>
            <person name="Ball S.G."/>
            <person name="Chaparro C."/>
            <person name="Tonon T."/>
            <person name="Barbeyron T."/>
            <person name="Michel G."/>
            <person name="Noel B."/>
            <person name="Valentin K."/>
            <person name="Elias M."/>
            <person name="Artiguenave F."/>
            <person name="Arun A."/>
            <person name="Aury J.M."/>
            <person name="Barbosa-Neto J.F."/>
            <person name="Bothwell J.H."/>
            <person name="Bouget F.Y."/>
            <person name="Brillet L."/>
            <person name="Cabello-Hurtado F."/>
            <person name="Capella-Gutierrez S."/>
            <person name="Charrier B."/>
            <person name="Cladiere L."/>
            <person name="Cock J.M."/>
            <person name="Coelho S.M."/>
            <person name="Colleoni C."/>
            <person name="Czjzek M."/>
            <person name="Da Silva C."/>
            <person name="Delage L."/>
            <person name="Denoeud F."/>
            <person name="Deschamps P."/>
            <person name="Dittami S.M."/>
            <person name="Gabaldon T."/>
            <person name="Gachon C.M."/>
            <person name="Groisillier A."/>
            <person name="Herve C."/>
            <person name="Jabbari K."/>
            <person name="Katinka M."/>
            <person name="Kloareg B."/>
            <person name="Kowalczyk N."/>
            <person name="Labadie K."/>
            <person name="Leblanc C."/>
            <person name="Lopez P.J."/>
            <person name="McLachlan D.H."/>
            <person name="Meslet-Cladiere L."/>
            <person name="Moustafa A."/>
            <person name="Nehr Z."/>
            <person name="Nyvall Collen P."/>
            <person name="Panaud O."/>
            <person name="Partensky F."/>
            <person name="Poulain J."/>
            <person name="Rensing S.A."/>
            <person name="Rousvoal S."/>
            <person name="Samson G."/>
            <person name="Symeonidi A."/>
            <person name="Weissenbach J."/>
            <person name="Zambounis A."/>
            <person name="Wincker P."/>
            <person name="Boyen C."/>
        </authorList>
    </citation>
    <scope>NUCLEOTIDE SEQUENCE [LARGE SCALE GENOMIC DNA]</scope>
    <source>
        <strain evidence="2">cv. Stackhouse</strain>
    </source>
</reference>
<sequence length="148" mass="17239">MTSTICCPRGQLKRTFSEFEQARAARQVYINEVAIRSSAYLFCSWKKSLDDACRAWLTIFGSTTLQDRKSIKLSDKKQSYIYAATRPLRNPHHSVHCGLPRAHPCTARGRSRRKTPYIGHMFPFLCQGRFQDDREVHARSKRFVMHMQ</sequence>
<dbReference type="Gramene" id="CDF33119">
    <property type="protein sequence ID" value="CDF33119"/>
    <property type="gene ID" value="CHC_T00001975001"/>
</dbReference>
<gene>
    <name evidence="1" type="ORF">CHC_T00001975001</name>
</gene>
<name>R7Q525_CHOCR</name>
<dbReference type="Proteomes" id="UP000012073">
    <property type="component" value="Unassembled WGS sequence"/>
</dbReference>
<proteinExistence type="predicted"/>
<organism evidence="1 2">
    <name type="scientific">Chondrus crispus</name>
    <name type="common">Carrageen Irish moss</name>
    <name type="synonym">Polymorpha crispa</name>
    <dbReference type="NCBI Taxonomy" id="2769"/>
    <lineage>
        <taxon>Eukaryota</taxon>
        <taxon>Rhodophyta</taxon>
        <taxon>Florideophyceae</taxon>
        <taxon>Rhodymeniophycidae</taxon>
        <taxon>Gigartinales</taxon>
        <taxon>Gigartinaceae</taxon>
        <taxon>Chondrus</taxon>
    </lineage>
</organism>
<dbReference type="RefSeq" id="XP_005712922.1">
    <property type="nucleotide sequence ID" value="XM_005712865.1"/>
</dbReference>
<keyword evidence="2" id="KW-1185">Reference proteome</keyword>
<evidence type="ECO:0000313" key="2">
    <source>
        <dbReference type="Proteomes" id="UP000012073"/>
    </source>
</evidence>
<protein>
    <submittedName>
        <fullName evidence="1">Uncharacterized protein</fullName>
    </submittedName>
</protein>
<evidence type="ECO:0000313" key="1">
    <source>
        <dbReference type="EMBL" id="CDF33119.1"/>
    </source>
</evidence>
<dbReference type="EMBL" id="HG001634">
    <property type="protein sequence ID" value="CDF33119.1"/>
    <property type="molecule type" value="Genomic_DNA"/>
</dbReference>
<accession>R7Q525</accession>